<protein>
    <recommendedName>
        <fullName evidence="2">Non-structural protein NS2</fullName>
    </recommendedName>
</protein>
<dbReference type="Proteomes" id="UP000169453">
    <property type="component" value="Genome"/>
</dbReference>
<evidence type="ECO:0000313" key="5">
    <source>
        <dbReference type="EMBL" id="AFH41506.1"/>
    </source>
</evidence>
<name>H9ZXQ9_9REOV</name>
<evidence type="ECO:0000256" key="2">
    <source>
        <dbReference type="ARBA" id="ARBA00014070"/>
    </source>
</evidence>
<dbReference type="Pfam" id="PF04514">
    <property type="entry name" value="BTV_NS2"/>
    <property type="match status" value="1"/>
</dbReference>
<evidence type="ECO:0000256" key="1">
    <source>
        <dbReference type="ARBA" id="ARBA00002402"/>
    </source>
</evidence>
<dbReference type="EMBL" id="JQ070373">
    <property type="protein sequence ID" value="AFH41506.1"/>
    <property type="molecule type" value="Genomic_RNA"/>
</dbReference>
<feature type="region of interest" description="Disordered" evidence="4">
    <location>
        <begin position="204"/>
        <end position="224"/>
    </location>
</feature>
<dbReference type="GO" id="GO:0003723">
    <property type="term" value="F:RNA binding"/>
    <property type="evidence" value="ECO:0007669"/>
    <property type="project" value="UniProtKB-KW"/>
</dbReference>
<sequence>MESKVVKRVFTKQICVLDPGCSTICGKIARESKCPYTQLKTGRIVGFQAVRSPPPKAYILEITKPGAYRIMDGQDQISIMVEEYGVEITTDRWEEWKYEVVTAMPMTALVDTPRGKVDAELKYARGTGLVPAYTRNEFDRRELPTLPGVGVSEISVRDLRAKLKAERTADIPRAEHKEEKKKNVRENTSVFDVSEMLKKVEEMRSEERSWSDEMEDEVEGEAADVNEQTDALWEDEVTESVEEPDKANLEDIAEEEEPFNATNFVTDGFVANVSTYMKSGDKRIVGLASSFPKSAGSFDSVVCVKKACWMNVPLFDVDVGKKGYGLRMIGDSAKLYIVKRGLSVMVLPAGV</sequence>
<organism evidence="5 6">
    <name type="scientific">Tilligerry virus</name>
    <dbReference type="NCBI Taxonomy" id="1170505"/>
    <lineage>
        <taxon>Viruses</taxon>
        <taxon>Riboviria</taxon>
        <taxon>Orthornavirae</taxon>
        <taxon>Duplornaviricota</taxon>
        <taxon>Resentoviricetes</taxon>
        <taxon>Reovirales</taxon>
        <taxon>Sedoreoviridae</taxon>
        <taxon>Orbivirus</taxon>
        <taxon>Orbivirus eubenangeense</taxon>
        <taxon>Eubenangee virus</taxon>
    </lineage>
</organism>
<evidence type="ECO:0000256" key="4">
    <source>
        <dbReference type="SAM" id="MobiDB-lite"/>
    </source>
</evidence>
<proteinExistence type="predicted"/>
<accession>H9ZXQ9</accession>
<reference evidence="5 6" key="1">
    <citation type="journal article" date="2012" name="PLoS ONE">
        <title>Full Genome Sequencing and Genetic Characterization of Eubenangee Viruses Identify Pata Virus as a Distinct Species within the Genus Orbivirus.</title>
        <authorList>
            <person name="Belaganahalli M.N."/>
            <person name="Maan S."/>
            <person name="Maan N.S."/>
            <person name="Nomikou K."/>
            <person name="Pritchard I."/>
            <person name="Lunt R."/>
            <person name="Kirkland P.D."/>
            <person name="Attoui H."/>
            <person name="Brownlie J."/>
            <person name="Mertens P.P."/>
        </authorList>
    </citation>
    <scope>NUCLEOTIDE SEQUENCE [LARGE SCALE GENOMIC DNA]</scope>
    <source>
        <strain evidence="5">AUS1978/03</strain>
    </source>
</reference>
<comment type="function">
    <text evidence="1">Single-stranded RNA-binding protein.</text>
</comment>
<feature type="compositionally biased region" description="Acidic residues" evidence="4">
    <location>
        <begin position="212"/>
        <end position="224"/>
    </location>
</feature>
<dbReference type="InterPro" id="IPR037194">
    <property type="entry name" value="NS2_N"/>
</dbReference>
<evidence type="ECO:0000256" key="3">
    <source>
        <dbReference type="ARBA" id="ARBA00022884"/>
    </source>
</evidence>
<evidence type="ECO:0000313" key="6">
    <source>
        <dbReference type="Proteomes" id="UP000169453"/>
    </source>
</evidence>
<dbReference type="InterPro" id="IPR007602">
    <property type="entry name" value="BTV_NS2"/>
</dbReference>
<keyword evidence="3" id="KW-0694">RNA-binding</keyword>
<dbReference type="SUPFAM" id="SSF110132">
    <property type="entry name" value="BTV NS2-like ssRNA-binding domain"/>
    <property type="match status" value="1"/>
</dbReference>